<evidence type="ECO:0000259" key="8">
    <source>
        <dbReference type="Pfam" id="PF20684"/>
    </source>
</evidence>
<accession>A0ABR1QTD9</accession>
<evidence type="ECO:0000256" key="6">
    <source>
        <dbReference type="SAM" id="MobiDB-lite"/>
    </source>
</evidence>
<dbReference type="InterPro" id="IPR049326">
    <property type="entry name" value="Rhodopsin_dom_fungi"/>
</dbReference>
<feature type="compositionally biased region" description="Basic residues" evidence="6">
    <location>
        <begin position="411"/>
        <end position="425"/>
    </location>
</feature>
<evidence type="ECO:0000256" key="1">
    <source>
        <dbReference type="ARBA" id="ARBA00004141"/>
    </source>
</evidence>
<dbReference type="GeneID" id="92073093"/>
<keyword evidence="3 7" id="KW-1133">Transmembrane helix</keyword>
<feature type="region of interest" description="Disordered" evidence="6">
    <location>
        <begin position="393"/>
        <end position="425"/>
    </location>
</feature>
<evidence type="ECO:0000256" key="4">
    <source>
        <dbReference type="ARBA" id="ARBA00023136"/>
    </source>
</evidence>
<feature type="transmembrane region" description="Helical" evidence="7">
    <location>
        <begin position="119"/>
        <end position="136"/>
    </location>
</feature>
<evidence type="ECO:0000256" key="7">
    <source>
        <dbReference type="SAM" id="Phobius"/>
    </source>
</evidence>
<evidence type="ECO:0000313" key="10">
    <source>
        <dbReference type="Proteomes" id="UP001391051"/>
    </source>
</evidence>
<comment type="subcellular location">
    <subcellularLocation>
        <location evidence="1">Membrane</location>
        <topology evidence="1">Multi-pass membrane protein</topology>
    </subcellularLocation>
</comment>
<dbReference type="Pfam" id="PF20684">
    <property type="entry name" value="Fung_rhodopsin"/>
    <property type="match status" value="1"/>
</dbReference>
<keyword evidence="4 7" id="KW-0472">Membrane</keyword>
<feature type="region of interest" description="Disordered" evidence="6">
    <location>
        <begin position="295"/>
        <end position="342"/>
    </location>
</feature>
<comment type="similarity">
    <text evidence="5">Belongs to the SAT4 family.</text>
</comment>
<feature type="transmembrane region" description="Helical" evidence="7">
    <location>
        <begin position="194"/>
        <end position="219"/>
    </location>
</feature>
<keyword evidence="10" id="KW-1185">Reference proteome</keyword>
<feature type="transmembrane region" description="Helical" evidence="7">
    <location>
        <begin position="231"/>
        <end position="255"/>
    </location>
</feature>
<dbReference type="Proteomes" id="UP001391051">
    <property type="component" value="Unassembled WGS sequence"/>
</dbReference>
<gene>
    <name evidence="9" type="ORF">PG986_003809</name>
</gene>
<dbReference type="PANTHER" id="PTHR33048">
    <property type="entry name" value="PTH11-LIKE INTEGRAL MEMBRANE PROTEIN (AFU_ORTHOLOGUE AFUA_5G11245)"/>
    <property type="match status" value="1"/>
</dbReference>
<proteinExistence type="inferred from homology"/>
<feature type="domain" description="Rhodopsin" evidence="8">
    <location>
        <begin position="41"/>
        <end position="285"/>
    </location>
</feature>
<feature type="transmembrane region" description="Helical" evidence="7">
    <location>
        <begin position="20"/>
        <end position="39"/>
    </location>
</feature>
<comment type="caution">
    <text evidence="9">The sequence shown here is derived from an EMBL/GenBank/DDBJ whole genome shotgun (WGS) entry which is preliminary data.</text>
</comment>
<name>A0ABR1QTD9_9PEZI</name>
<evidence type="ECO:0000256" key="2">
    <source>
        <dbReference type="ARBA" id="ARBA00022692"/>
    </source>
</evidence>
<evidence type="ECO:0000256" key="3">
    <source>
        <dbReference type="ARBA" id="ARBA00022989"/>
    </source>
</evidence>
<keyword evidence="2 7" id="KW-0812">Transmembrane</keyword>
<dbReference type="InterPro" id="IPR052337">
    <property type="entry name" value="SAT4-like"/>
</dbReference>
<organism evidence="9 10">
    <name type="scientific">Apiospora aurea</name>
    <dbReference type="NCBI Taxonomy" id="335848"/>
    <lineage>
        <taxon>Eukaryota</taxon>
        <taxon>Fungi</taxon>
        <taxon>Dikarya</taxon>
        <taxon>Ascomycota</taxon>
        <taxon>Pezizomycotina</taxon>
        <taxon>Sordariomycetes</taxon>
        <taxon>Xylariomycetidae</taxon>
        <taxon>Amphisphaeriales</taxon>
        <taxon>Apiosporaceae</taxon>
        <taxon>Apiospora</taxon>
    </lineage>
</organism>
<dbReference type="RefSeq" id="XP_066705095.1">
    <property type="nucleotide sequence ID" value="XM_066840031.1"/>
</dbReference>
<evidence type="ECO:0000256" key="5">
    <source>
        <dbReference type="ARBA" id="ARBA00038359"/>
    </source>
</evidence>
<reference evidence="9 10" key="1">
    <citation type="submission" date="2023-01" db="EMBL/GenBank/DDBJ databases">
        <title>Analysis of 21 Apiospora genomes using comparative genomics revels a genus with tremendous synthesis potential of carbohydrate active enzymes and secondary metabolites.</title>
        <authorList>
            <person name="Sorensen T."/>
        </authorList>
    </citation>
    <scope>NUCLEOTIDE SEQUENCE [LARGE SCALE GENOMIC DNA]</scope>
    <source>
        <strain evidence="9 10">CBS 24483</strain>
    </source>
</reference>
<evidence type="ECO:0000313" key="9">
    <source>
        <dbReference type="EMBL" id="KAK7962984.1"/>
    </source>
</evidence>
<protein>
    <recommendedName>
        <fullName evidence="8">Rhodopsin domain-containing protein</fullName>
    </recommendedName>
</protein>
<dbReference type="PANTHER" id="PTHR33048:SF2">
    <property type="entry name" value="SRPK"/>
    <property type="match status" value="1"/>
</dbReference>
<dbReference type="EMBL" id="JAQQWE010000002">
    <property type="protein sequence ID" value="KAK7962984.1"/>
    <property type="molecule type" value="Genomic_DNA"/>
</dbReference>
<feature type="transmembrane region" description="Helical" evidence="7">
    <location>
        <begin position="59"/>
        <end position="80"/>
    </location>
</feature>
<sequence>MDAAAQAAAAAMQEAILKAVHAAITEIWALYAVGSLLIASRLFVRIKLVGFRGLQPDDFLVVFAWMCYTSVSVVGQVFVLNAGGKHTSQLTTPESRINLPLSEYPDYEFGSKMFLVGETLYMGTVWTLKMCMAFFYRRLVRGLWSEKLILPLMGGIGATFIAGITTIYTTCVPVSKHWQILPNPGPLCVPQNPWVFVTIMCLNLTTDLCILSLPIPVLAKMRTNTVRKIGLVFLFSLGAFTMVAAILRIISIFVLNQESAGALWFIREDFVAVVVTQAPMVYPLFGRQFWHTAYGSGDGSRDETSKSRSNKPRKKGSGSGHSTGERHELTFGSATMNRVKRPKDPYSLTQLGITQIGGSESQEEMINSPTNETGATAGAEGNAAIGSGVTVATATTDNNSDGKLGVSRTRSISRKSRGQDKHHKNTVVVEQTVVTTTAVCTEEQKRRDIEAWRKQPWET</sequence>
<feature type="transmembrane region" description="Helical" evidence="7">
    <location>
        <begin position="148"/>
        <end position="168"/>
    </location>
</feature>